<dbReference type="InterPro" id="IPR020843">
    <property type="entry name" value="ER"/>
</dbReference>
<dbReference type="GO" id="GO:0035925">
    <property type="term" value="F:mRNA 3'-UTR AU-rich region binding"/>
    <property type="evidence" value="ECO:0007669"/>
    <property type="project" value="TreeGrafter"/>
</dbReference>
<reference evidence="4 5" key="1">
    <citation type="journal article" date="2014" name="Genome Announc.">
        <title>Draft Genome Sequence of Streptomyces fradiae ATCC 19609, a Strain Highly Sensitive to Antibiotics.</title>
        <authorList>
            <person name="Bekker O.B."/>
            <person name="Klimina K.M."/>
            <person name="Vatlin A.A."/>
            <person name="Zakharevich N.V."/>
            <person name="Kasianov A.S."/>
            <person name="Danilenko V.N."/>
        </authorList>
    </citation>
    <scope>NUCLEOTIDE SEQUENCE [LARGE SCALE GENOMIC DNA]</scope>
    <source>
        <strain evidence="4 5">ATCC 19609</strain>
    </source>
</reference>
<sequence length="338" mass="34020">MLAIRQYAFGPAGNLLPEQVPDPVPGAGEVRIAVEAAGVHLIDTAIRSGAQGGPFPLPRLPMTPGREVAGTVDALGEGTDPDLLGRRVVAHLGQASGGYAELAVAPAAALHTVPDGLTAEQAVAMIGTGRTAMGVLETAAPTAADTVLITGAAGGLGTLLVQAAHRRGATVAGVAGGAAKADAVLTNGADAAADHTVPGWPERLRKELGGREVTLVLAGTGGEVARAAFELLARGGRQFVYGWMPDDPLYPTPGELAERGVTSETAVGPRLLNRPGGLRPLETAALEAAAAGHLVPALQPFPLAGAAAAHRALENRATLGKIVLVPDTGRAGRRPRAD</sequence>
<dbReference type="AlphaFoldDB" id="A0A420V3M9"/>
<dbReference type="InterPro" id="IPR013154">
    <property type="entry name" value="ADH-like_N"/>
</dbReference>
<evidence type="ECO:0000259" key="3">
    <source>
        <dbReference type="SMART" id="SM00829"/>
    </source>
</evidence>
<protein>
    <submittedName>
        <fullName evidence="4">Oxidoreductase</fullName>
    </submittedName>
</protein>
<evidence type="ECO:0000256" key="2">
    <source>
        <dbReference type="ARBA" id="ARBA00023002"/>
    </source>
</evidence>
<gene>
    <name evidence="4" type="ORF">SFRA_012400</name>
</gene>
<dbReference type="Gene3D" id="3.40.50.720">
    <property type="entry name" value="NAD(P)-binding Rossmann-like Domain"/>
    <property type="match status" value="1"/>
</dbReference>
<keyword evidence="1" id="KW-0521">NADP</keyword>
<dbReference type="RefSeq" id="WP_043462891.1">
    <property type="nucleotide sequence ID" value="NZ_CP134822.1"/>
</dbReference>
<dbReference type="Pfam" id="PF08240">
    <property type="entry name" value="ADH_N"/>
    <property type="match status" value="1"/>
</dbReference>
<evidence type="ECO:0000313" key="4">
    <source>
        <dbReference type="EMBL" id="RKM95838.1"/>
    </source>
</evidence>
<dbReference type="SMART" id="SM00829">
    <property type="entry name" value="PKS_ER"/>
    <property type="match status" value="1"/>
</dbReference>
<accession>A0A420V3M9</accession>
<evidence type="ECO:0000313" key="5">
    <source>
        <dbReference type="Proteomes" id="UP000028058"/>
    </source>
</evidence>
<organism evidence="4 5">
    <name type="scientific">Streptomyces xinghaiensis</name>
    <dbReference type="NCBI Taxonomy" id="1038928"/>
    <lineage>
        <taxon>Bacteria</taxon>
        <taxon>Bacillati</taxon>
        <taxon>Actinomycetota</taxon>
        <taxon>Actinomycetes</taxon>
        <taxon>Kitasatosporales</taxon>
        <taxon>Streptomycetaceae</taxon>
        <taxon>Streptomyces</taxon>
    </lineage>
</organism>
<dbReference type="GO" id="GO:0003960">
    <property type="term" value="F:quinone reductase (NADPH) activity"/>
    <property type="evidence" value="ECO:0007669"/>
    <property type="project" value="TreeGrafter"/>
</dbReference>
<dbReference type="GO" id="GO:0005829">
    <property type="term" value="C:cytosol"/>
    <property type="evidence" value="ECO:0007669"/>
    <property type="project" value="TreeGrafter"/>
</dbReference>
<dbReference type="SUPFAM" id="SSF50129">
    <property type="entry name" value="GroES-like"/>
    <property type="match status" value="1"/>
</dbReference>
<dbReference type="PANTHER" id="PTHR48106">
    <property type="entry name" value="QUINONE OXIDOREDUCTASE PIG3-RELATED"/>
    <property type="match status" value="1"/>
</dbReference>
<dbReference type="InterPro" id="IPR036291">
    <property type="entry name" value="NAD(P)-bd_dom_sf"/>
</dbReference>
<dbReference type="InterPro" id="IPR013149">
    <property type="entry name" value="ADH-like_C"/>
</dbReference>
<keyword evidence="5" id="KW-1185">Reference proteome</keyword>
<comment type="caution">
    <text evidence="4">The sequence shown here is derived from an EMBL/GenBank/DDBJ whole genome shotgun (WGS) entry which is preliminary data.</text>
</comment>
<dbReference type="Gene3D" id="3.90.180.10">
    <property type="entry name" value="Medium-chain alcohol dehydrogenases, catalytic domain"/>
    <property type="match status" value="1"/>
</dbReference>
<name>A0A420V3M9_9ACTN</name>
<evidence type="ECO:0000256" key="1">
    <source>
        <dbReference type="ARBA" id="ARBA00022857"/>
    </source>
</evidence>
<dbReference type="GO" id="GO:0070402">
    <property type="term" value="F:NADPH binding"/>
    <property type="evidence" value="ECO:0007669"/>
    <property type="project" value="TreeGrafter"/>
</dbReference>
<dbReference type="EMBL" id="JNAD02000005">
    <property type="protein sequence ID" value="RKM95838.1"/>
    <property type="molecule type" value="Genomic_DNA"/>
</dbReference>
<dbReference type="PANTHER" id="PTHR48106:SF13">
    <property type="entry name" value="QUINONE OXIDOREDUCTASE-RELATED"/>
    <property type="match status" value="1"/>
</dbReference>
<proteinExistence type="predicted"/>
<dbReference type="Proteomes" id="UP000028058">
    <property type="component" value="Unassembled WGS sequence"/>
</dbReference>
<dbReference type="Pfam" id="PF00107">
    <property type="entry name" value="ADH_zinc_N"/>
    <property type="match status" value="1"/>
</dbReference>
<dbReference type="OrthoDB" id="5195079at2"/>
<feature type="domain" description="Enoyl reductase (ER)" evidence="3">
    <location>
        <begin position="10"/>
        <end position="324"/>
    </location>
</feature>
<keyword evidence="2" id="KW-0560">Oxidoreductase</keyword>
<dbReference type="InterPro" id="IPR011032">
    <property type="entry name" value="GroES-like_sf"/>
</dbReference>
<dbReference type="SUPFAM" id="SSF51735">
    <property type="entry name" value="NAD(P)-binding Rossmann-fold domains"/>
    <property type="match status" value="1"/>
</dbReference>